<feature type="domain" description="Lipoyl-binding" evidence="2">
    <location>
        <begin position="18"/>
        <end position="89"/>
    </location>
</feature>
<reference evidence="4 5" key="1">
    <citation type="submission" date="2023-09" db="EMBL/GenBank/DDBJ databases">
        <authorList>
            <person name="Rey-Velasco X."/>
        </authorList>
    </citation>
    <scope>NUCLEOTIDE SEQUENCE [LARGE SCALE GENOMIC DNA]</scope>
    <source>
        <strain evidence="4 5">W311</strain>
    </source>
</reference>
<dbReference type="Pfam" id="PF00364">
    <property type="entry name" value="Biotin_lipoyl"/>
    <property type="match status" value="1"/>
</dbReference>
<evidence type="ECO:0000259" key="3">
    <source>
        <dbReference type="Pfam" id="PF17836"/>
    </source>
</evidence>
<comment type="similarity">
    <text evidence="1">Belongs to the transferase hexapeptide repeat family.</text>
</comment>
<dbReference type="Pfam" id="PF17836">
    <property type="entry name" value="PglD_N"/>
    <property type="match status" value="1"/>
</dbReference>
<gene>
    <name evidence="4" type="ORF">RPR59_02710</name>
</gene>
<evidence type="ECO:0000313" key="4">
    <source>
        <dbReference type="EMBL" id="WNO54190.1"/>
    </source>
</evidence>
<dbReference type="Gene3D" id="3.40.50.20">
    <property type="match status" value="1"/>
</dbReference>
<dbReference type="InterPro" id="IPR011053">
    <property type="entry name" value="Single_hybrid_motif"/>
</dbReference>
<dbReference type="Proteomes" id="UP001302249">
    <property type="component" value="Chromosome"/>
</dbReference>
<evidence type="ECO:0000259" key="2">
    <source>
        <dbReference type="Pfam" id="PF00364"/>
    </source>
</evidence>
<evidence type="ECO:0000256" key="1">
    <source>
        <dbReference type="ARBA" id="ARBA00007274"/>
    </source>
</evidence>
<dbReference type="EMBL" id="CP135076">
    <property type="protein sequence ID" value="WNO54190.1"/>
    <property type="molecule type" value="Genomic_DNA"/>
</dbReference>
<dbReference type="InterPro" id="IPR000089">
    <property type="entry name" value="Biotin_lipoyl"/>
</dbReference>
<dbReference type="InterPro" id="IPR041561">
    <property type="entry name" value="PglD_N"/>
</dbReference>
<name>A0ABZ0BAU6_9SPHN</name>
<dbReference type="Gene3D" id="2.40.50.100">
    <property type="match status" value="1"/>
</dbReference>
<dbReference type="InterPro" id="IPR011004">
    <property type="entry name" value="Trimer_LpxA-like_sf"/>
</dbReference>
<accession>A0ABZ0BAU6</accession>
<dbReference type="PANTHER" id="PTHR43300">
    <property type="entry name" value="ACETYLTRANSFERASE"/>
    <property type="match status" value="1"/>
</dbReference>
<dbReference type="InterPro" id="IPR020019">
    <property type="entry name" value="AcTrfase_PglD-like"/>
</dbReference>
<dbReference type="CDD" id="cd06849">
    <property type="entry name" value="lipoyl_domain"/>
    <property type="match status" value="1"/>
</dbReference>
<dbReference type="InterPro" id="IPR050179">
    <property type="entry name" value="Trans_hexapeptide_repeat"/>
</dbReference>
<dbReference type="PANTHER" id="PTHR43300:SF7">
    <property type="entry name" value="UDP-N-ACETYLBACILLOSAMINE N-ACETYLTRANSFERASE"/>
    <property type="match status" value="1"/>
</dbReference>
<dbReference type="RefSeq" id="WP_313916419.1">
    <property type="nucleotide sequence ID" value="NZ_CP135076.1"/>
</dbReference>
<dbReference type="CDD" id="cd03360">
    <property type="entry name" value="LbH_AT_putative"/>
    <property type="match status" value="1"/>
</dbReference>
<protein>
    <submittedName>
        <fullName evidence="4">Biotin/lipoyl-containing protein</fullName>
    </submittedName>
</protein>
<organism evidence="4 5">
    <name type="scientific">Stakelama saccharophila</name>
    <dbReference type="NCBI Taxonomy" id="3075605"/>
    <lineage>
        <taxon>Bacteria</taxon>
        <taxon>Pseudomonadati</taxon>
        <taxon>Pseudomonadota</taxon>
        <taxon>Alphaproteobacteria</taxon>
        <taxon>Sphingomonadales</taxon>
        <taxon>Sphingomonadaceae</taxon>
        <taxon>Stakelama</taxon>
    </lineage>
</organism>
<dbReference type="InterPro" id="IPR001451">
    <property type="entry name" value="Hexapep"/>
</dbReference>
<dbReference type="Pfam" id="PF00132">
    <property type="entry name" value="Hexapep"/>
    <property type="match status" value="1"/>
</dbReference>
<proteinExistence type="inferred from homology"/>
<evidence type="ECO:0000313" key="5">
    <source>
        <dbReference type="Proteomes" id="UP001302249"/>
    </source>
</evidence>
<dbReference type="SUPFAM" id="SSF51230">
    <property type="entry name" value="Single hybrid motif"/>
    <property type="match status" value="1"/>
</dbReference>
<sequence>MLDRTSTPPDAALRRAIVTMPRLNANEDEARIAAIGVAAEEVFERDAVLFTVETTKAANDVLAPCSGRVARILVQADDMVAVGAPVCELWLPGDARADDIDFQWADEAGASPETESRGSVHISAKARLRAEQLGVAIEAVAPRDGRVRIEDVERHAEQHRPQHATPPGKAPALLQRYGAASAVIVGGSGHARAVLDALGDSGYTIVGALDATIAAGTAVTDGLSVLGKEDLLEQLRDRGVRTAFVGVGGATSNAVRKRVFERLVAAGFHLPPIVAASARLGRHSSLGAATYLFPGANVGPSVVIGDDCIINQNAVIAHDSAIGDHVHLAPNAVVAGHCRIGDGATLGMCATLLYGAAIGRDCLVHNTVAVAQDMPDGTVLSLANASRHQPRGDL</sequence>
<dbReference type="SUPFAM" id="SSF51161">
    <property type="entry name" value="Trimeric LpxA-like enzymes"/>
    <property type="match status" value="1"/>
</dbReference>
<feature type="domain" description="PglD N-terminal" evidence="3">
    <location>
        <begin position="183"/>
        <end position="263"/>
    </location>
</feature>
<keyword evidence="5" id="KW-1185">Reference proteome</keyword>
<dbReference type="Gene3D" id="2.160.10.10">
    <property type="entry name" value="Hexapeptide repeat proteins"/>
    <property type="match status" value="1"/>
</dbReference>